<keyword evidence="4" id="KW-0337">GPI-anchor biosynthesis</keyword>
<evidence type="ECO:0000256" key="3">
    <source>
        <dbReference type="ARBA" id="ARBA00005316"/>
    </source>
</evidence>
<evidence type="ECO:0000256" key="7">
    <source>
        <dbReference type="ARBA" id="ARBA00022989"/>
    </source>
</evidence>
<keyword evidence="12" id="KW-1185">Reference proteome</keyword>
<proteinExistence type="inferred from homology"/>
<evidence type="ECO:0000313" key="11">
    <source>
        <dbReference type="EMBL" id="KAL0079175.1"/>
    </source>
</evidence>
<comment type="similarity">
    <text evidence="3">Belongs to the PIGS family.</text>
</comment>
<keyword evidence="6" id="KW-0256">Endoplasmic reticulum</keyword>
<comment type="subcellular location">
    <subcellularLocation>
        <location evidence="1">Endoplasmic reticulum membrane</location>
        <topology evidence="1">Multi-pass membrane protein</topology>
    </subcellularLocation>
</comment>
<keyword evidence="7 10" id="KW-1133">Transmembrane helix</keyword>
<dbReference type="EMBL" id="JBCLYO010000023">
    <property type="protein sequence ID" value="KAL0079175.1"/>
    <property type="molecule type" value="Genomic_DNA"/>
</dbReference>
<dbReference type="PANTHER" id="PTHR21072:SF13">
    <property type="entry name" value="GPI TRANSAMIDASE COMPONENT PIG-S"/>
    <property type="match status" value="1"/>
</dbReference>
<keyword evidence="5 10" id="KW-0812">Transmembrane</keyword>
<evidence type="ECO:0000256" key="6">
    <source>
        <dbReference type="ARBA" id="ARBA00022824"/>
    </source>
</evidence>
<accession>A0ABR3APW6</accession>
<evidence type="ECO:0000256" key="9">
    <source>
        <dbReference type="ARBA" id="ARBA00023180"/>
    </source>
</evidence>
<gene>
    <name evidence="11" type="ORF">J3Q64DRAFT_1824617</name>
</gene>
<keyword evidence="9" id="KW-0325">Glycoprotein</keyword>
<comment type="pathway">
    <text evidence="2">Glycolipid biosynthesis; glycosylphosphatidylinositol-anchor biosynthesis.</text>
</comment>
<name>A0ABR3APW6_PHYBL</name>
<evidence type="ECO:0000256" key="8">
    <source>
        <dbReference type="ARBA" id="ARBA00023136"/>
    </source>
</evidence>
<dbReference type="Proteomes" id="UP001448207">
    <property type="component" value="Unassembled WGS sequence"/>
</dbReference>
<evidence type="ECO:0000256" key="4">
    <source>
        <dbReference type="ARBA" id="ARBA00022502"/>
    </source>
</evidence>
<dbReference type="PANTHER" id="PTHR21072">
    <property type="entry name" value="GPI TRANSAMIDASE COMPONENT PIG-S"/>
    <property type="match status" value="1"/>
</dbReference>
<keyword evidence="8 10" id="KW-0472">Membrane</keyword>
<organism evidence="11 12">
    <name type="scientific">Phycomyces blakesleeanus</name>
    <dbReference type="NCBI Taxonomy" id="4837"/>
    <lineage>
        <taxon>Eukaryota</taxon>
        <taxon>Fungi</taxon>
        <taxon>Fungi incertae sedis</taxon>
        <taxon>Mucoromycota</taxon>
        <taxon>Mucoromycotina</taxon>
        <taxon>Mucoromycetes</taxon>
        <taxon>Mucorales</taxon>
        <taxon>Phycomycetaceae</taxon>
        <taxon>Phycomyces</taxon>
    </lineage>
</organism>
<feature type="transmembrane region" description="Helical" evidence="10">
    <location>
        <begin position="21"/>
        <end position="42"/>
    </location>
</feature>
<protein>
    <submittedName>
        <fullName evidence="11">GPI transamidase GPI17</fullName>
    </submittedName>
</protein>
<dbReference type="Pfam" id="PF10510">
    <property type="entry name" value="PIG-S"/>
    <property type="match status" value="1"/>
</dbReference>
<evidence type="ECO:0000256" key="1">
    <source>
        <dbReference type="ARBA" id="ARBA00004477"/>
    </source>
</evidence>
<comment type="caution">
    <text evidence="11">The sequence shown here is derived from an EMBL/GenBank/DDBJ whole genome shotgun (WGS) entry which is preliminary data.</text>
</comment>
<evidence type="ECO:0000313" key="12">
    <source>
        <dbReference type="Proteomes" id="UP001448207"/>
    </source>
</evidence>
<evidence type="ECO:0000256" key="2">
    <source>
        <dbReference type="ARBA" id="ARBA00004687"/>
    </source>
</evidence>
<reference evidence="11 12" key="1">
    <citation type="submission" date="2024-04" db="EMBL/GenBank/DDBJ databases">
        <title>Symmetric and asymmetric DNA N6-adenine methylation regulates different biological responses in Mucorales.</title>
        <authorList>
            <consortium name="Lawrence Berkeley National Laboratory"/>
            <person name="Lax C."/>
            <person name="Mondo S.J."/>
            <person name="Osorio-Concepcion M."/>
            <person name="Muszewska A."/>
            <person name="Corrochano-Luque M."/>
            <person name="Gutierrez G."/>
            <person name="Riley R."/>
            <person name="Lipzen A."/>
            <person name="Guo J."/>
            <person name="Hundley H."/>
            <person name="Amirebrahimi M."/>
            <person name="Ng V."/>
            <person name="Lorenzo-Gutierrez D."/>
            <person name="Binder U."/>
            <person name="Yang J."/>
            <person name="Song Y."/>
            <person name="Canovas D."/>
            <person name="Navarro E."/>
            <person name="Freitag M."/>
            <person name="Gabaldon T."/>
            <person name="Grigoriev I.V."/>
            <person name="Corrochano L.M."/>
            <person name="Nicolas F.E."/>
            <person name="Garre V."/>
        </authorList>
    </citation>
    <scope>NUCLEOTIDE SEQUENCE [LARGE SCALE GENOMIC DNA]</scope>
    <source>
        <strain evidence="11 12">L51</strain>
    </source>
</reference>
<dbReference type="InterPro" id="IPR019540">
    <property type="entry name" value="PtdIno-glycan_biosynth_class_S"/>
</dbReference>
<evidence type="ECO:0000256" key="10">
    <source>
        <dbReference type="SAM" id="Phobius"/>
    </source>
</evidence>
<sequence length="567" mass="64974">MKQDGMCQQLLFFHSFLYIDASTRIVVAAFWFVVLLGVPFWWKTTEVYRASLPLAEIDTWQTWQSCKLSLPTTFTIHLPSPWSYSPSELENQLHVIQRDLSTVEDESSCVNFPLILNGVPWEMPTSWRDNLEAIFSENKDAPTGTYHIYIGPSQLETPYEYSIIIGVHRSHILQMNDITPETIDGALRTLLPLIFLKDQDSLSQMACKGAESDKYDMNSIRTLKYSPRYQVTFSLMNNDPRGISVDWNIRDSMKTYVYPFLDQLSMISNFTVDSQMQHYASLSMKPQFKNRADKPSYYYFNPEHLPHFVNSAEWNLASTISSYPTINLILYVPSPEETPLRIHDSKEQPLLTNAFLIPRWGGVVIKNPSKKALAEKQLNFTKKDLQPIMKIFVAQLRSLMGIPNINSMADKMPSTVNATFMSSPITGITTLEKDQLIRHRTVENMVNAIATLHSLQQLVTEIPKMVVLDHIALQVQQSLNALQLACDVLSQGKYTPALQYSIEAIELSEKAFFDPTMVSMLYFPDEHKYAIYMPLFVPISVPLVMALLKEVKNISKQRKEKRNLKVE</sequence>
<evidence type="ECO:0000256" key="5">
    <source>
        <dbReference type="ARBA" id="ARBA00022692"/>
    </source>
</evidence>
<feature type="transmembrane region" description="Helical" evidence="10">
    <location>
        <begin position="529"/>
        <end position="548"/>
    </location>
</feature>